<keyword evidence="2" id="KW-1185">Reference proteome</keyword>
<comment type="caution">
    <text evidence="1">The sequence shown here is derived from an EMBL/GenBank/DDBJ whole genome shotgun (WGS) entry which is preliminary data.</text>
</comment>
<proteinExistence type="predicted"/>
<evidence type="ECO:0000313" key="2">
    <source>
        <dbReference type="Proteomes" id="UP001232992"/>
    </source>
</evidence>
<reference evidence="1 2" key="1">
    <citation type="submission" date="2023-01" db="EMBL/GenBank/DDBJ databases">
        <title>Novel diversity within Roseofilum (Cyanobacteria; Desertifilaceae) from marine benthic mats with descriptions of four novel species.</title>
        <authorList>
            <person name="Wang Y."/>
            <person name="Berthold D.E."/>
            <person name="Hu J."/>
            <person name="Lefler F.W."/>
            <person name="Laughinghouse H.D. IV."/>
        </authorList>
    </citation>
    <scope>NUCLEOTIDE SEQUENCE [LARGE SCALE GENOMIC DNA]</scope>
    <source>
        <strain evidence="1 2">BLCC-M143</strain>
    </source>
</reference>
<protein>
    <submittedName>
        <fullName evidence="1">Uncharacterized protein</fullName>
    </submittedName>
</protein>
<organism evidence="1 2">
    <name type="scientific">Roseofilum casamattae BLCC-M143</name>
    <dbReference type="NCBI Taxonomy" id="3022442"/>
    <lineage>
        <taxon>Bacteria</taxon>
        <taxon>Bacillati</taxon>
        <taxon>Cyanobacteriota</taxon>
        <taxon>Cyanophyceae</taxon>
        <taxon>Desertifilales</taxon>
        <taxon>Desertifilaceae</taxon>
        <taxon>Roseofilum</taxon>
        <taxon>Roseofilum casamattae</taxon>
    </lineage>
</organism>
<evidence type="ECO:0000313" key="1">
    <source>
        <dbReference type="EMBL" id="MDJ1185912.1"/>
    </source>
</evidence>
<dbReference type="EMBL" id="JAQOSQ010000064">
    <property type="protein sequence ID" value="MDJ1185912.1"/>
    <property type="molecule type" value="Genomic_DNA"/>
</dbReference>
<dbReference type="RefSeq" id="WP_283760546.1">
    <property type="nucleotide sequence ID" value="NZ_JAQOSQ010000064.1"/>
</dbReference>
<dbReference type="Proteomes" id="UP001232992">
    <property type="component" value="Unassembled WGS sequence"/>
</dbReference>
<accession>A0ABT7C372</accession>
<name>A0ABT7C372_9CYAN</name>
<gene>
    <name evidence="1" type="ORF">PMH09_22290</name>
</gene>
<sequence>MATARRGDGVSNADRMRAEIAEVLKGDITANYGNLSDKQKKYLEGIYGGTTKIAPRAKRKMTTEQRSKMKISLLPFGTPVPDNNPSGDAAASEYYLSAVTKNTFGLVKECTTEDIGALANWRTAGAFIDNAKTQSFWPAQIKVRYGKLEDDKLKTETTTTYYGQSKEGPIVHSGTVPFGAGVEKLAGTNDKQETEIAASVIEGLKTSQAGYKCLGTQYKAEFFNVSGAAGDEDFNANGGVTPAFT</sequence>